<dbReference type="KEGG" id="rlc:K227x_19780"/>
<name>A0A517N8Y4_9BACT</name>
<dbReference type="PANTHER" id="PTHR46137">
    <property type="entry name" value="OS05G0310600 PROTEIN"/>
    <property type="match status" value="1"/>
</dbReference>
<dbReference type="PROSITE" id="PS51934">
    <property type="entry name" value="LRAT"/>
    <property type="match status" value="1"/>
</dbReference>
<organism evidence="2 3">
    <name type="scientific">Rubripirellula lacrimiformis</name>
    <dbReference type="NCBI Taxonomy" id="1930273"/>
    <lineage>
        <taxon>Bacteria</taxon>
        <taxon>Pseudomonadati</taxon>
        <taxon>Planctomycetota</taxon>
        <taxon>Planctomycetia</taxon>
        <taxon>Pirellulales</taxon>
        <taxon>Pirellulaceae</taxon>
        <taxon>Rubripirellula</taxon>
    </lineage>
</organism>
<feature type="domain" description="LRAT" evidence="1">
    <location>
        <begin position="29"/>
        <end position="137"/>
    </location>
</feature>
<dbReference type="InterPro" id="IPR007053">
    <property type="entry name" value="LRAT_dom"/>
</dbReference>
<evidence type="ECO:0000313" key="3">
    <source>
        <dbReference type="Proteomes" id="UP000318538"/>
    </source>
</evidence>
<proteinExistence type="predicted"/>
<gene>
    <name evidence="2" type="ORF">K227x_19780</name>
</gene>
<dbReference type="AlphaFoldDB" id="A0A517N8Y4"/>
<dbReference type="Proteomes" id="UP000318538">
    <property type="component" value="Chromosome"/>
</dbReference>
<dbReference type="OrthoDB" id="9812095at2"/>
<sequence>MQTPVRSAPINSLDWNPAVARGDHFFVWRRQYGVGRFQHHGIDLGDGTAVHFTDGGDGVAGPTGPSENFVIQRTTVEVVTRGGQDMMHVVAHRQRLDVEMTVDRAISQVGTGNYHLVFHNCEHFAAWCIHDRYESRQINVAFDRATAVGVKTLASTSARAVSRLGTKGIVRGVSPWMLIADAAQWATEAGGHHIGLRDPQRRKQASRAVGVTTAMSIGALGGPVGVAVAGGLWCVGEVAGEMSQAAYERARLRRTRRAADDDPVG</sequence>
<protein>
    <submittedName>
        <fullName evidence="2">NC domain protein</fullName>
    </submittedName>
</protein>
<evidence type="ECO:0000259" key="1">
    <source>
        <dbReference type="PROSITE" id="PS51934"/>
    </source>
</evidence>
<dbReference type="Pfam" id="PF04970">
    <property type="entry name" value="LRAT"/>
    <property type="match status" value="1"/>
</dbReference>
<evidence type="ECO:0000313" key="2">
    <source>
        <dbReference type="EMBL" id="QDT03594.1"/>
    </source>
</evidence>
<reference evidence="2 3" key="1">
    <citation type="submission" date="2019-02" db="EMBL/GenBank/DDBJ databases">
        <title>Deep-cultivation of Planctomycetes and their phenomic and genomic characterization uncovers novel biology.</title>
        <authorList>
            <person name="Wiegand S."/>
            <person name="Jogler M."/>
            <person name="Boedeker C."/>
            <person name="Pinto D."/>
            <person name="Vollmers J."/>
            <person name="Rivas-Marin E."/>
            <person name="Kohn T."/>
            <person name="Peeters S.H."/>
            <person name="Heuer A."/>
            <person name="Rast P."/>
            <person name="Oberbeckmann S."/>
            <person name="Bunk B."/>
            <person name="Jeske O."/>
            <person name="Meyerdierks A."/>
            <person name="Storesund J.E."/>
            <person name="Kallscheuer N."/>
            <person name="Luecker S."/>
            <person name="Lage O.M."/>
            <person name="Pohl T."/>
            <person name="Merkel B.J."/>
            <person name="Hornburger P."/>
            <person name="Mueller R.-W."/>
            <person name="Bruemmer F."/>
            <person name="Labrenz M."/>
            <person name="Spormann A.M."/>
            <person name="Op den Camp H."/>
            <person name="Overmann J."/>
            <person name="Amann R."/>
            <person name="Jetten M.S.M."/>
            <person name="Mascher T."/>
            <person name="Medema M.H."/>
            <person name="Devos D.P."/>
            <person name="Kaster A.-K."/>
            <person name="Ovreas L."/>
            <person name="Rohde M."/>
            <person name="Galperin M.Y."/>
            <person name="Jogler C."/>
        </authorList>
    </citation>
    <scope>NUCLEOTIDE SEQUENCE [LARGE SCALE GENOMIC DNA]</scope>
    <source>
        <strain evidence="2 3">K22_7</strain>
    </source>
</reference>
<dbReference type="EMBL" id="CP036525">
    <property type="protein sequence ID" value="QDT03594.1"/>
    <property type="molecule type" value="Genomic_DNA"/>
</dbReference>
<dbReference type="Gene3D" id="3.90.1720.10">
    <property type="entry name" value="endopeptidase domain like (from Nostoc punctiforme)"/>
    <property type="match status" value="1"/>
</dbReference>
<accession>A0A517N8Y4</accession>
<dbReference type="PANTHER" id="PTHR46137:SF3">
    <property type="entry name" value="OS05G0310600 PROTEIN"/>
    <property type="match status" value="1"/>
</dbReference>
<keyword evidence="3" id="KW-1185">Reference proteome</keyword>